<dbReference type="VEuPathDB" id="MicrosporidiaDB:A0H76_97"/>
<evidence type="ECO:0000313" key="3">
    <source>
        <dbReference type="Proteomes" id="UP000192501"/>
    </source>
</evidence>
<proteinExistence type="predicted"/>
<dbReference type="VEuPathDB" id="MicrosporidiaDB:HERIO_2557"/>
<feature type="compositionally biased region" description="Acidic residues" evidence="1">
    <location>
        <begin position="202"/>
        <end position="212"/>
    </location>
</feature>
<dbReference type="AlphaFoldDB" id="A0A1X0QEM4"/>
<dbReference type="Proteomes" id="UP000192501">
    <property type="component" value="Unassembled WGS sequence"/>
</dbReference>
<dbReference type="EMBL" id="LTAI01000908">
    <property type="protein sequence ID" value="ORD98216.1"/>
    <property type="molecule type" value="Genomic_DNA"/>
</dbReference>
<evidence type="ECO:0000256" key="1">
    <source>
        <dbReference type="SAM" id="MobiDB-lite"/>
    </source>
</evidence>
<comment type="caution">
    <text evidence="2">The sequence shown here is derived from an EMBL/GenBank/DDBJ whole genome shotgun (WGS) entry which is preliminary data.</text>
</comment>
<evidence type="ECO:0000313" key="2">
    <source>
        <dbReference type="EMBL" id="ORD98216.1"/>
    </source>
</evidence>
<protein>
    <submittedName>
        <fullName evidence="2">Uncharacterized protein</fullName>
    </submittedName>
</protein>
<sequence length="240" mass="26971">MRLISRYGDSDVDLRKEYEEPGKTIAKTSHRHRKQPRMHRNDTMTTEETLTVLDPPITVNNPNMSFDRSYYAKSKNSYKDDRKPYYKESHSSYSQKFNAQQIDSKRDDFFYRREIMSNNDSMMPVNTMSNIPMLSGVDNLTANPEINTMMGSDFATTATDVPMVSEMILDNGQTILAPDGLMMTSIDDEGDTPKTTSTAEPAADDDEDDSDEGSSNRSENGIKSILTLSGLGILALFSIL</sequence>
<reference evidence="2 3" key="1">
    <citation type="journal article" date="2017" name="Environ. Microbiol.">
        <title>Decay of the glycolytic pathway and adaptation to intranuclear parasitism within Enterocytozoonidae microsporidia.</title>
        <authorList>
            <person name="Wiredu Boakye D."/>
            <person name="Jaroenlak P."/>
            <person name="Prachumwat A."/>
            <person name="Williams T.A."/>
            <person name="Bateman K.S."/>
            <person name="Itsathitphaisarn O."/>
            <person name="Sritunyalucksana K."/>
            <person name="Paszkiewicz K.H."/>
            <person name="Moore K.A."/>
            <person name="Stentiford G.D."/>
            <person name="Williams B.A."/>
        </authorList>
    </citation>
    <scope>NUCLEOTIDE SEQUENCE [LARGE SCALE GENOMIC DNA]</scope>
    <source>
        <strain evidence="3">canceri</strain>
    </source>
</reference>
<name>A0A1X0QEM4_9MICR</name>
<organism evidence="2 3">
    <name type="scientific">Hepatospora eriocheir</name>
    <dbReference type="NCBI Taxonomy" id="1081669"/>
    <lineage>
        <taxon>Eukaryota</taxon>
        <taxon>Fungi</taxon>
        <taxon>Fungi incertae sedis</taxon>
        <taxon>Microsporidia</taxon>
        <taxon>Hepatosporidae</taxon>
        <taxon>Hepatospora</taxon>
    </lineage>
</organism>
<gene>
    <name evidence="2" type="ORF">A0H76_97</name>
</gene>
<feature type="region of interest" description="Disordered" evidence="1">
    <location>
        <begin position="183"/>
        <end position="220"/>
    </location>
</feature>
<accession>A0A1X0QEM4</accession>